<dbReference type="Proteomes" id="UP000178122">
    <property type="component" value="Unassembled WGS sequence"/>
</dbReference>
<dbReference type="PANTHER" id="PTHR12117:SF0">
    <property type="entry name" value="PROLYL 3-HYDROXYLASE OGFOD1"/>
    <property type="match status" value="1"/>
</dbReference>
<dbReference type="Gene3D" id="2.60.120.620">
    <property type="entry name" value="q2cbj1_9rhob like domain"/>
    <property type="match status" value="1"/>
</dbReference>
<reference evidence="1 2" key="1">
    <citation type="journal article" date="2016" name="Nat. Commun.">
        <title>Thousands of microbial genomes shed light on interconnected biogeochemical processes in an aquifer system.</title>
        <authorList>
            <person name="Anantharaman K."/>
            <person name="Brown C.T."/>
            <person name="Hug L.A."/>
            <person name="Sharon I."/>
            <person name="Castelle C.J."/>
            <person name="Probst A.J."/>
            <person name="Thomas B.C."/>
            <person name="Singh A."/>
            <person name="Wilkins M.J."/>
            <person name="Karaoz U."/>
            <person name="Brodie E.L."/>
            <person name="Williams K.H."/>
            <person name="Hubbard S.S."/>
            <person name="Banfield J.F."/>
        </authorList>
    </citation>
    <scope>NUCLEOTIDE SEQUENCE [LARGE SCALE GENOMIC DNA]</scope>
</reference>
<evidence type="ECO:0000313" key="2">
    <source>
        <dbReference type="Proteomes" id="UP000178122"/>
    </source>
</evidence>
<sequence length="192" mass="22637">MVNPIYQKSETVQQLKTLFQKNKILPSIQLHTFFTEQEYTKIKSIIKSSTFKHTKKPLLYSYSQAPIKKELPSFLLEIQSITATILSQKISLKNLQLLQFQHKDYTLLNDKSIEPQGYDIILDLTEHWQPEYGGNLIYTNGQLTSYTIPSKPNTLTIIKRTKHFQKYLEYINHYAKKQQRYILIITLPLKEK</sequence>
<protein>
    <submittedName>
        <fullName evidence="1">Uncharacterized protein</fullName>
    </submittedName>
</protein>
<name>A0A1G1YNE8_9BACT</name>
<gene>
    <name evidence="1" type="ORF">A2912_04310</name>
</gene>
<dbReference type="PANTHER" id="PTHR12117">
    <property type="entry name" value="HISTONE ACETYLTRANSFERASE COMPLEX"/>
    <property type="match status" value="1"/>
</dbReference>
<proteinExistence type="predicted"/>
<dbReference type="AlphaFoldDB" id="A0A1G1YNE8"/>
<comment type="caution">
    <text evidence="1">The sequence shown here is derived from an EMBL/GenBank/DDBJ whole genome shotgun (WGS) entry which is preliminary data.</text>
</comment>
<dbReference type="EMBL" id="MHIN01000053">
    <property type="protein sequence ID" value="OGY53170.1"/>
    <property type="molecule type" value="Genomic_DNA"/>
</dbReference>
<accession>A0A1G1YNE8</accession>
<dbReference type="InterPro" id="IPR051842">
    <property type="entry name" value="uS12_prolyl_hydroxylase"/>
</dbReference>
<evidence type="ECO:0000313" key="1">
    <source>
        <dbReference type="EMBL" id="OGY53170.1"/>
    </source>
</evidence>
<organism evidence="1 2">
    <name type="scientific">Candidatus Buchananbacteria bacterium RIFCSPLOWO2_01_FULL_40_23b</name>
    <dbReference type="NCBI Taxonomy" id="1797544"/>
    <lineage>
        <taxon>Bacteria</taxon>
        <taxon>Candidatus Buchananiibacteriota</taxon>
    </lineage>
</organism>